<keyword evidence="2" id="KW-1185">Reference proteome</keyword>
<sequence>MEDVYDLSPHGDRGCVSYTLGFGRPITTWKSKWVVHHPGDTSRFHNGQMSLYTCPILNVLHYHTLFNNNSMESTRYGDMNSHHWYQGMGELLDHSLLKGRTRLDHHGWD</sequence>
<proteinExistence type="predicted"/>
<gene>
    <name evidence="1" type="ORF">ODALV1_LOCUS17614</name>
</gene>
<accession>A0ABP1R1I2</accession>
<reference evidence="1 2" key="1">
    <citation type="submission" date="2024-08" db="EMBL/GenBank/DDBJ databases">
        <authorList>
            <person name="Cucini C."/>
            <person name="Frati F."/>
        </authorList>
    </citation>
    <scope>NUCLEOTIDE SEQUENCE [LARGE SCALE GENOMIC DNA]</scope>
</reference>
<evidence type="ECO:0000313" key="1">
    <source>
        <dbReference type="EMBL" id="CAL8117279.1"/>
    </source>
</evidence>
<comment type="caution">
    <text evidence="1">The sequence shown here is derived from an EMBL/GenBank/DDBJ whole genome shotgun (WGS) entry which is preliminary data.</text>
</comment>
<dbReference type="EMBL" id="CAXLJM020000054">
    <property type="protein sequence ID" value="CAL8117279.1"/>
    <property type="molecule type" value="Genomic_DNA"/>
</dbReference>
<dbReference type="Proteomes" id="UP001642540">
    <property type="component" value="Unassembled WGS sequence"/>
</dbReference>
<name>A0ABP1R1I2_9HEXA</name>
<organism evidence="1 2">
    <name type="scientific">Orchesella dallaii</name>
    <dbReference type="NCBI Taxonomy" id="48710"/>
    <lineage>
        <taxon>Eukaryota</taxon>
        <taxon>Metazoa</taxon>
        <taxon>Ecdysozoa</taxon>
        <taxon>Arthropoda</taxon>
        <taxon>Hexapoda</taxon>
        <taxon>Collembola</taxon>
        <taxon>Entomobryomorpha</taxon>
        <taxon>Entomobryoidea</taxon>
        <taxon>Orchesellidae</taxon>
        <taxon>Orchesellinae</taxon>
        <taxon>Orchesella</taxon>
    </lineage>
</organism>
<evidence type="ECO:0000313" key="2">
    <source>
        <dbReference type="Proteomes" id="UP001642540"/>
    </source>
</evidence>
<protein>
    <submittedName>
        <fullName evidence="1">Uncharacterized protein</fullName>
    </submittedName>
</protein>